<evidence type="ECO:0008006" key="3">
    <source>
        <dbReference type="Google" id="ProtNLM"/>
    </source>
</evidence>
<evidence type="ECO:0000313" key="1">
    <source>
        <dbReference type="EMBL" id="CUK05658.1"/>
    </source>
</evidence>
<accession>A0A0P1ILX0</accession>
<sequence length="291" mass="32609">MQVAIHAGAAFTDEGRVLNSLKNNSGTLTGNGVKFFGIRRYNRIFKPVFEQAEIETLDSTSYQNIQGILPSEADTRRVVFSSGRFAGDANAALREGQLYPFAGRRMALLEQIFDDHQVELFMGLRNPGSFIPKLLMSLPEGEREDIVRNTDLSCLSWIGMIEDIQDLAPNVKITLWSNEDTPFIWGDIMRALTGLGEHTALVDEYDLLATLLDETGRNKVDALAQRVGVQDKTVRHENLAQIFEEHAQPDKIEEELDLPGWSSDIVDAFSELYEQDLQRLGAISGVRILRP</sequence>
<dbReference type="EMBL" id="CYUD01000008">
    <property type="protein sequence ID" value="CUK05658.1"/>
    <property type="molecule type" value="Genomic_DNA"/>
</dbReference>
<dbReference type="OrthoDB" id="7816979at2"/>
<protein>
    <recommendedName>
        <fullName evidence="3">Sulfotransferase domain protein</fullName>
    </recommendedName>
</protein>
<organism evidence="1 2">
    <name type="scientific">Ruegeria denitrificans</name>
    <dbReference type="NCBI Taxonomy" id="1715692"/>
    <lineage>
        <taxon>Bacteria</taxon>
        <taxon>Pseudomonadati</taxon>
        <taxon>Pseudomonadota</taxon>
        <taxon>Alphaproteobacteria</taxon>
        <taxon>Rhodobacterales</taxon>
        <taxon>Roseobacteraceae</taxon>
        <taxon>Ruegeria</taxon>
    </lineage>
</organism>
<dbReference type="Proteomes" id="UP000051260">
    <property type="component" value="Unassembled WGS sequence"/>
</dbReference>
<proteinExistence type="predicted"/>
<dbReference type="AlphaFoldDB" id="A0A0P1ILX0"/>
<evidence type="ECO:0000313" key="2">
    <source>
        <dbReference type="Proteomes" id="UP000051260"/>
    </source>
</evidence>
<reference evidence="2" key="1">
    <citation type="submission" date="2015-09" db="EMBL/GenBank/DDBJ databases">
        <authorList>
            <person name="Rodrigo-Torres L."/>
            <person name="Arahal D.R."/>
        </authorList>
    </citation>
    <scope>NUCLEOTIDE SEQUENCE [LARGE SCALE GENOMIC DNA]</scope>
    <source>
        <strain evidence="2">CECT 5091</strain>
    </source>
</reference>
<keyword evidence="2" id="KW-1185">Reference proteome</keyword>
<dbReference type="STRING" id="1715692.RUE5091_02747"/>
<gene>
    <name evidence="1" type="ORF">RUE5091_02747</name>
</gene>
<name>A0A0P1ILX0_9RHOB</name>